<keyword evidence="9 10" id="KW-0468">Viral matrix protein</keyword>
<dbReference type="InterPro" id="IPR042551">
    <property type="entry name" value="ALPHA_CORONA_M"/>
</dbReference>
<dbReference type="EMBL" id="OQ175260">
    <property type="protein sequence ID" value="WCC63188.1"/>
    <property type="molecule type" value="Genomic_RNA"/>
</dbReference>
<name>A0AA49IED8_9NIDO</name>
<dbReference type="CDD" id="cd21564">
    <property type="entry name" value="alphaCoV_M"/>
    <property type="match status" value="1"/>
</dbReference>
<dbReference type="EMBL" id="OQ175257">
    <property type="protein sequence ID" value="WCC63167.1"/>
    <property type="molecule type" value="Genomic_RNA"/>
</dbReference>
<comment type="function">
    <text evidence="10">Component of the viral envelope that plays a central role in virus morphogenesis and assembly via its interactions with other viral proteins.</text>
</comment>
<keyword evidence="8" id="KW-0325">Glycoprotein</keyword>
<evidence type="ECO:0000256" key="10">
    <source>
        <dbReference type="RuleBase" id="RU363118"/>
    </source>
</evidence>
<dbReference type="PROSITE" id="PS51927">
    <property type="entry name" value="COV_M"/>
    <property type="match status" value="1"/>
</dbReference>
<dbReference type="GO" id="GO:0039660">
    <property type="term" value="F:structural constituent of virion"/>
    <property type="evidence" value="ECO:0007669"/>
    <property type="project" value="UniProtKB-KW"/>
</dbReference>
<accession>A0AA49IED8</accession>
<keyword evidence="3 10" id="KW-0946">Virion</keyword>
<dbReference type="GO" id="GO:0044178">
    <property type="term" value="C:host cell Golgi membrane"/>
    <property type="evidence" value="ECO:0007669"/>
    <property type="project" value="UniProtKB-SubCell"/>
</dbReference>
<keyword evidence="4 10" id="KW-1043">Host membrane</keyword>
<dbReference type="Pfam" id="PF01635">
    <property type="entry name" value="CoV_M"/>
    <property type="match status" value="1"/>
</dbReference>
<keyword evidence="5 10" id="KW-0261">Viral envelope protein</keyword>
<evidence type="ECO:0000256" key="1">
    <source>
        <dbReference type="ARBA" id="ARBA00022692"/>
    </source>
</evidence>
<organism evidence="14">
    <name type="scientific">Bat Coronavirus EsJX20</name>
    <dbReference type="NCBI Taxonomy" id="3018825"/>
    <lineage>
        <taxon>Viruses</taxon>
        <taxon>Riboviria</taxon>
        <taxon>Orthornavirae</taxon>
        <taxon>Pisuviricota</taxon>
        <taxon>Pisoniviricetes</taxon>
        <taxon>Nidovirales</taxon>
        <taxon>Cornidovirineae</taxon>
        <taxon>Coronaviridae</taxon>
        <taxon>Orthocoronavirinae</taxon>
    </lineage>
</organism>
<feature type="transmembrane region" description="Helical" evidence="10">
    <location>
        <begin position="19"/>
        <end position="37"/>
    </location>
</feature>
<evidence type="ECO:0000313" key="13">
    <source>
        <dbReference type="EMBL" id="WCC63181.1"/>
    </source>
</evidence>
<evidence type="ECO:0000313" key="14">
    <source>
        <dbReference type="EMBL" id="WCC63188.1"/>
    </source>
</evidence>
<dbReference type="InterPro" id="IPR002574">
    <property type="entry name" value="M_CoV"/>
</dbReference>
<evidence type="ECO:0000256" key="5">
    <source>
        <dbReference type="ARBA" id="ARBA00022879"/>
    </source>
</evidence>
<evidence type="ECO:0000256" key="4">
    <source>
        <dbReference type="ARBA" id="ARBA00022870"/>
    </source>
</evidence>
<dbReference type="GO" id="GO:0019031">
    <property type="term" value="C:viral envelope"/>
    <property type="evidence" value="ECO:0007669"/>
    <property type="project" value="UniProtKB-KW"/>
</dbReference>
<evidence type="ECO:0000313" key="11">
    <source>
        <dbReference type="EMBL" id="WCC63167.1"/>
    </source>
</evidence>
<dbReference type="GO" id="GO:0055036">
    <property type="term" value="C:virion membrane"/>
    <property type="evidence" value="ECO:0007669"/>
    <property type="project" value="UniProtKB-SubCell"/>
</dbReference>
<evidence type="ECO:0000256" key="9">
    <source>
        <dbReference type="ARBA" id="ARBA00023311"/>
    </source>
</evidence>
<evidence type="ECO:0000256" key="8">
    <source>
        <dbReference type="ARBA" id="ARBA00023180"/>
    </source>
</evidence>
<sequence>MATNISSDVIVEHLKNWNFTWNIILTVLLMALQYGHMKYSFLLYGLKMAILWLLWPLVVVLSCFNIWANVNTNWYYVAFSIAMLVITLVLWIMYFVNSFRLYRRAPTFWAFNPETDCIIVLNVLGNQRFIPTIVAPTGITLTLLSGTLLCDGIRVATGVTNEMLPSVITVAKPTTTIIYERKSKSVSKSTNTGWAFYARAQHGDYSAVSNSAGPLSDRDKLLHIA</sequence>
<dbReference type="GO" id="GO:0016020">
    <property type="term" value="C:membrane"/>
    <property type="evidence" value="ECO:0007669"/>
    <property type="project" value="InterPro"/>
</dbReference>
<comment type="subunit">
    <text evidence="10">Homomultimer. Interacts with envelope E protein in the budding compartment of the host cell, which is located between endoplasmic reticulum and the Golgi complex. Forms a complex with HE and S proteins. Interacts with nucleocapsid N protein. This interaction probably participates in RNA packaging into the virus.</text>
</comment>
<protein>
    <recommendedName>
        <fullName evidence="10">Membrane protein</fullName>
        <shortName evidence="10">M protein</shortName>
    </recommendedName>
    <alternativeName>
        <fullName evidence="10">E1 glycoprotein</fullName>
    </alternativeName>
    <alternativeName>
        <fullName evidence="10">Matrix glycoprotein</fullName>
    </alternativeName>
    <alternativeName>
        <fullName evidence="10">Membrane glycoprotein</fullName>
    </alternativeName>
</protein>
<evidence type="ECO:0000313" key="12">
    <source>
        <dbReference type="EMBL" id="WCC63174.1"/>
    </source>
</evidence>
<proteinExistence type="predicted"/>
<keyword evidence="6 10" id="KW-1133">Transmembrane helix</keyword>
<dbReference type="EMBL" id="OQ175259">
    <property type="protein sequence ID" value="WCC63181.1"/>
    <property type="molecule type" value="Genomic_RNA"/>
</dbReference>
<keyword evidence="7 10" id="KW-0472">Membrane</keyword>
<evidence type="ECO:0000256" key="3">
    <source>
        <dbReference type="ARBA" id="ARBA00022844"/>
    </source>
</evidence>
<evidence type="ECO:0000256" key="2">
    <source>
        <dbReference type="ARBA" id="ARBA00022812"/>
    </source>
</evidence>
<evidence type="ECO:0000256" key="6">
    <source>
        <dbReference type="ARBA" id="ARBA00022989"/>
    </source>
</evidence>
<feature type="transmembrane region" description="Helical" evidence="10">
    <location>
        <begin position="49"/>
        <end position="68"/>
    </location>
</feature>
<reference evidence="14" key="1">
    <citation type="submission" date="2023-01" db="EMBL/GenBank/DDBJ databases">
        <title>Panoramic Analysis of Coronaviruses Carried by Representative Bat Species in Southern China to Better Understand the Coronavirus Sphere.</title>
        <authorList>
            <person name="Han Y."/>
            <person name="Xu P."/>
            <person name="Wang Y."/>
            <person name="Zhao W."/>
            <person name="Wang J."/>
            <person name="Jin Q."/>
            <person name="Wu Z."/>
        </authorList>
    </citation>
    <scope>NUCLEOTIDE SEQUENCE</scope>
    <source>
        <strain evidence="11">BtEs-AlphaCoV/JX2020-Q237</strain>
        <strain evidence="12">BtEs-AlphaCoV/JX2020-Q238</strain>
        <strain evidence="13">BtEs-AlphaCoV/JX2020-Q239</strain>
        <strain evidence="14">BtEs-AlphaCoV/JX2020-Q240</strain>
    </source>
</reference>
<keyword evidence="2 10" id="KW-1040">Host Golgi apparatus</keyword>
<gene>
    <name evidence="10 12" type="primary">M</name>
</gene>
<dbReference type="EMBL" id="OQ175258">
    <property type="protein sequence ID" value="WCC63174.1"/>
    <property type="molecule type" value="Genomic_RNA"/>
</dbReference>
<comment type="subcellular location">
    <subcellularLocation>
        <location evidence="10">Host Golgi apparatus membrane</location>
        <topology evidence="10">Multi-pass membrane protein</topology>
    </subcellularLocation>
    <subcellularLocation>
        <location evidence="10">Virion membrane</location>
        <topology evidence="10">Multi-pass membrane protein</topology>
    </subcellularLocation>
</comment>
<evidence type="ECO:0000256" key="7">
    <source>
        <dbReference type="ARBA" id="ARBA00023136"/>
    </source>
</evidence>
<keyword evidence="1 10" id="KW-0812">Transmembrane</keyword>
<feature type="transmembrane region" description="Helical" evidence="10">
    <location>
        <begin position="74"/>
        <end position="96"/>
    </location>
</feature>